<keyword evidence="3" id="KW-1185">Reference proteome</keyword>
<keyword evidence="1" id="KW-1133">Transmembrane helix</keyword>
<dbReference type="EMBL" id="RBVX01000041">
    <property type="protein sequence ID" value="RSL30181.1"/>
    <property type="molecule type" value="Genomic_DNA"/>
</dbReference>
<proteinExistence type="predicted"/>
<feature type="transmembrane region" description="Helical" evidence="1">
    <location>
        <begin position="35"/>
        <end position="57"/>
    </location>
</feature>
<dbReference type="OrthoDB" id="2973546at2"/>
<reference evidence="2 3" key="1">
    <citation type="submission" date="2018-10" db="EMBL/GenBank/DDBJ databases">
        <title>Draft genome sequence of Bacillus salarius IM0101, isolated from a hypersaline soil in Inner Mongolia, China.</title>
        <authorList>
            <person name="Yamprayoonswat W."/>
            <person name="Boonvisut S."/>
            <person name="Jumpathong W."/>
            <person name="Sittihan S."/>
            <person name="Ruangsuj P."/>
            <person name="Wanthongcharoen S."/>
            <person name="Thongpramul N."/>
            <person name="Pimmason S."/>
            <person name="Yu B."/>
            <person name="Yasawong M."/>
        </authorList>
    </citation>
    <scope>NUCLEOTIDE SEQUENCE [LARGE SCALE GENOMIC DNA]</scope>
    <source>
        <strain evidence="2 3">IM0101</strain>
    </source>
</reference>
<gene>
    <name evidence="2" type="ORF">D7Z54_27190</name>
</gene>
<protein>
    <submittedName>
        <fullName evidence="2">Uncharacterized protein</fullName>
    </submittedName>
</protein>
<dbReference type="AlphaFoldDB" id="A0A3R9WNI8"/>
<evidence type="ECO:0000313" key="2">
    <source>
        <dbReference type="EMBL" id="RSL30181.1"/>
    </source>
</evidence>
<keyword evidence="1" id="KW-0812">Transmembrane</keyword>
<accession>A0A3R9WNI8</accession>
<dbReference type="Proteomes" id="UP000275076">
    <property type="component" value="Unassembled WGS sequence"/>
</dbReference>
<evidence type="ECO:0000256" key="1">
    <source>
        <dbReference type="SAM" id="Phobius"/>
    </source>
</evidence>
<organism evidence="2 3">
    <name type="scientific">Salibacterium salarium</name>
    <dbReference type="NCBI Taxonomy" id="284579"/>
    <lineage>
        <taxon>Bacteria</taxon>
        <taxon>Bacillati</taxon>
        <taxon>Bacillota</taxon>
        <taxon>Bacilli</taxon>
        <taxon>Bacillales</taxon>
        <taxon>Bacillaceae</taxon>
    </lineage>
</organism>
<name>A0A3R9WNI8_9BACI</name>
<comment type="caution">
    <text evidence="2">The sequence shown here is derived from an EMBL/GenBank/DDBJ whole genome shotgun (WGS) entry which is preliminary data.</text>
</comment>
<sequence length="64" mass="7025">MAKKKTKPALGMAGSILLIIWGTYRLSTVSFSSYVWIVPMIFVVTGIVGGTANLLYFRRGVTDK</sequence>
<dbReference type="RefSeq" id="WP_125561055.1">
    <property type="nucleotide sequence ID" value="NZ_RBVX01000041.1"/>
</dbReference>
<evidence type="ECO:0000313" key="3">
    <source>
        <dbReference type="Proteomes" id="UP000275076"/>
    </source>
</evidence>
<keyword evidence="1" id="KW-0472">Membrane</keyword>